<proteinExistence type="predicted"/>
<dbReference type="AlphaFoldDB" id="A0AAW4XKX5"/>
<reference evidence="1" key="1">
    <citation type="submission" date="2021-11" db="EMBL/GenBank/DDBJ databases">
        <title>Development of a sustainable strategy for remediation of hydrocarbon-contaminated territories based on the waste exchange concept.</title>
        <authorList>
            <person name="Elkin A."/>
        </authorList>
    </citation>
    <scope>NUCLEOTIDE SEQUENCE</scope>
    <source>
        <strain evidence="1">IEGM 757</strain>
    </source>
</reference>
<dbReference type="EMBL" id="JAJNCO010000020">
    <property type="protein sequence ID" value="MCD2114353.1"/>
    <property type="molecule type" value="Genomic_DNA"/>
</dbReference>
<organism evidence="1 2">
    <name type="scientific">Rhodococcus rhodochrous</name>
    <dbReference type="NCBI Taxonomy" id="1829"/>
    <lineage>
        <taxon>Bacteria</taxon>
        <taxon>Bacillati</taxon>
        <taxon>Actinomycetota</taxon>
        <taxon>Actinomycetes</taxon>
        <taxon>Mycobacteriales</taxon>
        <taxon>Nocardiaceae</taxon>
        <taxon>Rhodococcus</taxon>
    </lineage>
</organism>
<name>A0AAW4XKX5_RHORH</name>
<accession>A0AAW4XKX5</accession>
<sequence>MTELLPESHGVESTQGTRTGALACGALRDVTSEARRFGILLPTAITDRAWKHAIAWPEADDALRCETGRAWTILAHAARALLRAQSLGAAGLQLFNFTPAPALDGEDLLTLGVEIGSGDTGEPVVTITTAADH</sequence>
<comment type="caution">
    <text evidence="1">The sequence shown here is derived from an EMBL/GenBank/DDBJ whole genome shotgun (WGS) entry which is preliminary data.</text>
</comment>
<evidence type="ECO:0000313" key="2">
    <source>
        <dbReference type="Proteomes" id="UP001198630"/>
    </source>
</evidence>
<gene>
    <name evidence="1" type="ORF">LQ384_24910</name>
</gene>
<dbReference type="RefSeq" id="WP_230792419.1">
    <property type="nucleotide sequence ID" value="NZ_JAJNCO010000020.1"/>
</dbReference>
<dbReference type="Proteomes" id="UP001198630">
    <property type="component" value="Unassembled WGS sequence"/>
</dbReference>
<evidence type="ECO:0000313" key="1">
    <source>
        <dbReference type="EMBL" id="MCD2114353.1"/>
    </source>
</evidence>
<protein>
    <submittedName>
        <fullName evidence="1">Uncharacterized protein</fullName>
    </submittedName>
</protein>